<name>A0AAV1UPY6_9STRA</name>
<dbReference type="Proteomes" id="UP001162060">
    <property type="component" value="Unassembled WGS sequence"/>
</dbReference>
<organism evidence="1 2">
    <name type="scientific">Peronospora matthiolae</name>
    <dbReference type="NCBI Taxonomy" id="2874970"/>
    <lineage>
        <taxon>Eukaryota</taxon>
        <taxon>Sar</taxon>
        <taxon>Stramenopiles</taxon>
        <taxon>Oomycota</taxon>
        <taxon>Peronosporomycetes</taxon>
        <taxon>Peronosporales</taxon>
        <taxon>Peronosporaceae</taxon>
        <taxon>Peronospora</taxon>
    </lineage>
</organism>
<evidence type="ECO:0000313" key="2">
    <source>
        <dbReference type="Proteomes" id="UP001162060"/>
    </source>
</evidence>
<protein>
    <submittedName>
        <fullName evidence="1">Uncharacterized protein</fullName>
    </submittedName>
</protein>
<comment type="caution">
    <text evidence="1">The sequence shown here is derived from an EMBL/GenBank/DDBJ whole genome shotgun (WGS) entry which is preliminary data.</text>
</comment>
<dbReference type="EMBL" id="CAKLBY020000224">
    <property type="protein sequence ID" value="CAK7936341.1"/>
    <property type="molecule type" value="Genomic_DNA"/>
</dbReference>
<reference evidence="1" key="1">
    <citation type="submission" date="2024-01" db="EMBL/GenBank/DDBJ databases">
        <authorList>
            <person name="Webb A."/>
        </authorList>
    </citation>
    <scope>NUCLEOTIDE SEQUENCE</scope>
    <source>
        <strain evidence="1">Pm1</strain>
    </source>
</reference>
<evidence type="ECO:0000313" key="1">
    <source>
        <dbReference type="EMBL" id="CAK7936341.1"/>
    </source>
</evidence>
<proteinExistence type="predicted"/>
<accession>A0AAV1UPY6</accession>
<sequence>MEDSQRVRDSHWVAIGKTATSGRSATASGKRILGQLHLLGAGAAWAGTGWEALTACLL</sequence>
<dbReference type="AlphaFoldDB" id="A0AAV1UPY6"/>
<gene>
    <name evidence="1" type="ORF">PM001_LOCUS21491</name>
</gene>